<organism evidence="2">
    <name type="scientific">hydrothermal vent metagenome</name>
    <dbReference type="NCBI Taxonomy" id="652676"/>
    <lineage>
        <taxon>unclassified sequences</taxon>
        <taxon>metagenomes</taxon>
        <taxon>ecological metagenomes</taxon>
    </lineage>
</organism>
<protein>
    <recommendedName>
        <fullName evidence="1">Methyltransferase domain-containing protein</fullName>
    </recommendedName>
</protein>
<dbReference type="SUPFAM" id="SSF53335">
    <property type="entry name" value="S-adenosyl-L-methionine-dependent methyltransferases"/>
    <property type="match status" value="1"/>
</dbReference>
<dbReference type="PANTHER" id="PTHR43591:SF110">
    <property type="entry name" value="RHODANESE DOMAIN-CONTAINING PROTEIN"/>
    <property type="match status" value="1"/>
</dbReference>
<dbReference type="EMBL" id="UOFW01000101">
    <property type="protein sequence ID" value="VAX04653.1"/>
    <property type="molecule type" value="Genomic_DNA"/>
</dbReference>
<dbReference type="InterPro" id="IPR029063">
    <property type="entry name" value="SAM-dependent_MTases_sf"/>
</dbReference>
<gene>
    <name evidence="2" type="ORF">MNBD_ALPHA03-2014</name>
</gene>
<proteinExistence type="predicted"/>
<dbReference type="Pfam" id="PF13649">
    <property type="entry name" value="Methyltransf_25"/>
    <property type="match status" value="1"/>
</dbReference>
<dbReference type="PANTHER" id="PTHR43591">
    <property type="entry name" value="METHYLTRANSFERASE"/>
    <property type="match status" value="1"/>
</dbReference>
<feature type="domain" description="Methyltransferase" evidence="1">
    <location>
        <begin position="60"/>
        <end position="153"/>
    </location>
</feature>
<reference evidence="2" key="1">
    <citation type="submission" date="2018-06" db="EMBL/GenBank/DDBJ databases">
        <authorList>
            <person name="Zhirakovskaya E."/>
        </authorList>
    </citation>
    <scope>NUCLEOTIDE SEQUENCE</scope>
</reference>
<sequence length="217" mass="25357">MKINRKQDLEYSAKHSYQSGSIQEQYENERFSGILGRYRYAREQRAVTSIVEMLPKRVSIADCPCGSGRWWPVLAKRANHIIAIDVSQGMLKFAKDKIKNYDIKIEVREGNAEYLDLEDDSVDFIFSHALTKHLPIPVQYKVLAEFSRISRRGVICSFGIFSHVTYELWRHRHIEESYPTYIEELRWMAKSAGLIIRTMRKCTTPIGVEYTVLFDKI</sequence>
<evidence type="ECO:0000259" key="1">
    <source>
        <dbReference type="Pfam" id="PF13649"/>
    </source>
</evidence>
<name>A0A3B1AY85_9ZZZZ</name>
<evidence type="ECO:0000313" key="2">
    <source>
        <dbReference type="EMBL" id="VAX04653.1"/>
    </source>
</evidence>
<dbReference type="InterPro" id="IPR041698">
    <property type="entry name" value="Methyltransf_25"/>
</dbReference>
<dbReference type="CDD" id="cd02440">
    <property type="entry name" value="AdoMet_MTases"/>
    <property type="match status" value="1"/>
</dbReference>
<accession>A0A3B1AY85</accession>
<dbReference type="Gene3D" id="3.40.50.150">
    <property type="entry name" value="Vaccinia Virus protein VP39"/>
    <property type="match status" value="1"/>
</dbReference>
<dbReference type="AlphaFoldDB" id="A0A3B1AY85"/>